<name>A0A6A4ICN6_9AGAR</name>
<evidence type="ECO:0000313" key="3">
    <source>
        <dbReference type="Proteomes" id="UP000799118"/>
    </source>
</evidence>
<feature type="transmembrane region" description="Helical" evidence="1">
    <location>
        <begin position="30"/>
        <end position="49"/>
    </location>
</feature>
<dbReference type="AlphaFoldDB" id="A0A6A4ICN6"/>
<sequence>MRAHSAIFILSATYIFIYLLWHINPSIHLASIRLAFILSIHPSVLLGILHRYPSIYLISVFSLQSPRFTSHLSIKLYLTFDITSFAPMCFLCFRVPICFATRCSTARNCFQLNVQ</sequence>
<accession>A0A6A4ICN6</accession>
<keyword evidence="1" id="KW-0812">Transmembrane</keyword>
<keyword evidence="3" id="KW-1185">Reference proteome</keyword>
<keyword evidence="1" id="KW-1133">Transmembrane helix</keyword>
<evidence type="ECO:0000256" key="1">
    <source>
        <dbReference type="SAM" id="Phobius"/>
    </source>
</evidence>
<dbReference type="Proteomes" id="UP000799118">
    <property type="component" value="Unassembled WGS sequence"/>
</dbReference>
<dbReference type="EMBL" id="ML769386">
    <property type="protein sequence ID" value="KAE9409922.1"/>
    <property type="molecule type" value="Genomic_DNA"/>
</dbReference>
<feature type="transmembrane region" description="Helical" evidence="1">
    <location>
        <begin position="7"/>
        <end position="24"/>
    </location>
</feature>
<protein>
    <submittedName>
        <fullName evidence="2">Uncharacterized protein</fullName>
    </submittedName>
</protein>
<reference evidence="2" key="1">
    <citation type="journal article" date="2019" name="Environ. Microbiol.">
        <title>Fungal ecological strategies reflected in gene transcription - a case study of two litter decomposers.</title>
        <authorList>
            <person name="Barbi F."/>
            <person name="Kohler A."/>
            <person name="Barry K."/>
            <person name="Baskaran P."/>
            <person name="Daum C."/>
            <person name="Fauchery L."/>
            <person name="Ihrmark K."/>
            <person name="Kuo A."/>
            <person name="LaButti K."/>
            <person name="Lipzen A."/>
            <person name="Morin E."/>
            <person name="Grigoriev I.V."/>
            <person name="Henrissat B."/>
            <person name="Lindahl B."/>
            <person name="Martin F."/>
        </authorList>
    </citation>
    <scope>NUCLEOTIDE SEQUENCE</scope>
    <source>
        <strain evidence="2">JB14</strain>
    </source>
</reference>
<keyword evidence="1" id="KW-0472">Membrane</keyword>
<evidence type="ECO:0000313" key="2">
    <source>
        <dbReference type="EMBL" id="KAE9409922.1"/>
    </source>
</evidence>
<gene>
    <name evidence="2" type="ORF">BT96DRAFT_461047</name>
</gene>
<proteinExistence type="predicted"/>
<organism evidence="2 3">
    <name type="scientific">Gymnopus androsaceus JB14</name>
    <dbReference type="NCBI Taxonomy" id="1447944"/>
    <lineage>
        <taxon>Eukaryota</taxon>
        <taxon>Fungi</taxon>
        <taxon>Dikarya</taxon>
        <taxon>Basidiomycota</taxon>
        <taxon>Agaricomycotina</taxon>
        <taxon>Agaricomycetes</taxon>
        <taxon>Agaricomycetidae</taxon>
        <taxon>Agaricales</taxon>
        <taxon>Marasmiineae</taxon>
        <taxon>Omphalotaceae</taxon>
        <taxon>Gymnopus</taxon>
    </lineage>
</organism>